<comment type="cofactor">
    <cofactor evidence="2 17">
        <name>Mg(2+)</name>
        <dbReference type="ChEBI" id="CHEBI:18420"/>
    </cofactor>
</comment>
<evidence type="ECO:0000313" key="23">
    <source>
        <dbReference type="EMBL" id="QEA14142.1"/>
    </source>
</evidence>
<dbReference type="Gene3D" id="3.90.850.10">
    <property type="entry name" value="Fumarylacetoacetase-like, C-terminal domain"/>
    <property type="match status" value="1"/>
</dbReference>
<keyword evidence="9 17" id="KW-0106">Calcium</keyword>
<evidence type="ECO:0000256" key="18">
    <source>
        <dbReference type="SAM" id="MobiDB-lite"/>
    </source>
</evidence>
<comment type="pathway">
    <text evidence="4">Amino-acid degradation; L-phenylalanine degradation; acetoacetate and fumarate from L-phenylalanine: step 6/6.</text>
</comment>
<feature type="binding site" evidence="17">
    <location>
        <position position="937"/>
    </location>
    <ligand>
        <name>Ca(2+)</name>
        <dbReference type="ChEBI" id="CHEBI:29108"/>
    </ligand>
</feature>
<organism evidence="23 24">
    <name type="scientific">Comamonas flocculans</name>
    <dbReference type="NCBI Taxonomy" id="2597701"/>
    <lineage>
        <taxon>Bacteria</taxon>
        <taxon>Pseudomonadati</taxon>
        <taxon>Pseudomonadota</taxon>
        <taxon>Betaproteobacteria</taxon>
        <taxon>Burkholderiales</taxon>
        <taxon>Comamonadaceae</taxon>
        <taxon>Comamonas</taxon>
    </lineage>
</organism>
<dbReference type="GO" id="GO:0140359">
    <property type="term" value="F:ABC-type transporter activity"/>
    <property type="evidence" value="ECO:0007669"/>
    <property type="project" value="InterPro"/>
</dbReference>
<evidence type="ECO:0000259" key="21">
    <source>
        <dbReference type="Pfam" id="PF09298"/>
    </source>
</evidence>
<dbReference type="InterPro" id="IPR011234">
    <property type="entry name" value="Fumarylacetoacetase-like_C"/>
</dbReference>
<keyword evidence="24" id="KW-1185">Reference proteome</keyword>
<feature type="binding site" evidence="17">
    <location>
        <position position="1011"/>
    </location>
    <ligand>
        <name>Ca(2+)</name>
        <dbReference type="ChEBI" id="CHEBI:29108"/>
    </ligand>
</feature>
<feature type="transmembrane region" description="Helical" evidence="19">
    <location>
        <begin position="267"/>
        <end position="290"/>
    </location>
</feature>
<dbReference type="InterPro" id="IPR036462">
    <property type="entry name" value="Fumarylacetoacetase_N_sf"/>
</dbReference>
<evidence type="ECO:0000256" key="17">
    <source>
        <dbReference type="PIRSR" id="PIRSR605959-3"/>
    </source>
</evidence>
<dbReference type="Pfam" id="PF01557">
    <property type="entry name" value="FAA_hydrolase"/>
    <property type="match status" value="1"/>
</dbReference>
<dbReference type="GO" id="GO:0046872">
    <property type="term" value="F:metal ion binding"/>
    <property type="evidence" value="ECO:0007669"/>
    <property type="project" value="UniProtKB-KW"/>
</dbReference>
<feature type="binding site" evidence="17">
    <location>
        <position position="1063"/>
    </location>
    <ligand>
        <name>Mg(2+)</name>
        <dbReference type="ChEBI" id="CHEBI:18420"/>
    </ligand>
</feature>
<evidence type="ECO:0000256" key="5">
    <source>
        <dbReference type="ARBA" id="ARBA00012094"/>
    </source>
</evidence>
<evidence type="ECO:0000256" key="7">
    <source>
        <dbReference type="ARBA" id="ARBA00022723"/>
    </source>
</evidence>
<feature type="transmembrane region" description="Helical" evidence="19">
    <location>
        <begin position="730"/>
        <end position="750"/>
    </location>
</feature>
<keyword evidence="11" id="KW-0828">Tyrosine catabolism</keyword>
<keyword evidence="13 19" id="KW-0472">Membrane</keyword>
<evidence type="ECO:0000256" key="11">
    <source>
        <dbReference type="ARBA" id="ARBA00022878"/>
    </source>
</evidence>
<feature type="binding site" evidence="17">
    <location>
        <position position="1009"/>
    </location>
    <ligand>
        <name>Ca(2+)</name>
        <dbReference type="ChEBI" id="CHEBI:29108"/>
    </ligand>
</feature>
<keyword evidence="7 17" id="KW-0479">Metal-binding</keyword>
<feature type="binding site" evidence="16">
    <location>
        <position position="953"/>
    </location>
    <ligand>
        <name>substrate</name>
    </ligand>
</feature>
<evidence type="ECO:0000256" key="3">
    <source>
        <dbReference type="ARBA" id="ARBA00004141"/>
    </source>
</evidence>
<dbReference type="EMBL" id="CP042344">
    <property type="protein sequence ID" value="QEA14142.1"/>
    <property type="molecule type" value="Genomic_DNA"/>
</dbReference>
<feature type="transmembrane region" description="Helical" evidence="19">
    <location>
        <begin position="302"/>
        <end position="324"/>
    </location>
</feature>
<dbReference type="PANTHER" id="PTHR43069:SF2">
    <property type="entry name" value="FUMARYLACETOACETASE"/>
    <property type="match status" value="1"/>
</dbReference>
<evidence type="ECO:0000313" key="24">
    <source>
        <dbReference type="Proteomes" id="UP000321199"/>
    </source>
</evidence>
<evidence type="ECO:0000259" key="20">
    <source>
        <dbReference type="Pfam" id="PF01557"/>
    </source>
</evidence>
<comment type="subcellular location">
    <subcellularLocation>
        <location evidence="3">Membrane</location>
        <topology evidence="3">Multi-pass membrane protein</topology>
    </subcellularLocation>
</comment>
<evidence type="ECO:0000256" key="8">
    <source>
        <dbReference type="ARBA" id="ARBA00022801"/>
    </source>
</evidence>
<feature type="binding site" evidence="17">
    <location>
        <position position="1043"/>
    </location>
    <ligand>
        <name>Mg(2+)</name>
        <dbReference type="ChEBI" id="CHEBI:18420"/>
    </ligand>
</feature>
<evidence type="ECO:0000256" key="4">
    <source>
        <dbReference type="ARBA" id="ARBA00004782"/>
    </source>
</evidence>
<dbReference type="PANTHER" id="PTHR43069">
    <property type="entry name" value="FUMARYLACETOACETASE"/>
    <property type="match status" value="1"/>
</dbReference>
<evidence type="ECO:0000256" key="14">
    <source>
        <dbReference type="ARBA" id="ARBA00023232"/>
    </source>
</evidence>
<feature type="region of interest" description="Disordered" evidence="18">
    <location>
        <begin position="763"/>
        <end position="803"/>
    </location>
</feature>
<evidence type="ECO:0000256" key="15">
    <source>
        <dbReference type="PIRSR" id="PIRSR605959-1"/>
    </source>
</evidence>
<keyword evidence="12 19" id="KW-1133">Transmembrane helix</keyword>
<dbReference type="InterPro" id="IPR013525">
    <property type="entry name" value="ABC2_TM"/>
</dbReference>
<dbReference type="AlphaFoldDB" id="A0A5B8RZH1"/>
<feature type="active site" description="Proton acceptor" evidence="15">
    <location>
        <position position="944"/>
    </location>
</feature>
<sequence>MAAGRLSWLQAAAALRRELGLLAGSRWDQFLLLGLPLLAVVTLAVMFLPGSFNQVPIAVVDADHSALSRAAVRHLQATPKLQVAASPVDLPQAMGLMRADRVYAVVYLPPGLQERHARREDERAIIYFNAAFQTVATQAADAAQAALGQALRPSLVAEVAQLAHIQPPRIQVNIVGNPQASFELFLQSLATPLVLAMLLGCAAVYAVGREWADASLADWLAHSDGRLLAALLGKLAPYVLVFWLWSVVFTLYLAGARGWQVAGSLPLLLLAQLLFYAGVGAVSALLVALLRDLDTALSVSAFYLGSGLSFAGATLTLNGGSWFVRAWSAVLPSTSYVQIQEQQWVMGSPLASSAMPLAVLLAFIVLPLALALPLLARMAQPGARQPRLHAPPTPGGWLAAATHTLRTAALNRPIVLTAVAAVVLYGFYYPSAYTMQTVIKVPVAVVDLDRSPLSRSLLRKLDATREVRLAAQPDSIAEGQALLQADKVDGLIVLTGDLQAGVLKGAPGGVSVYLKGAYLVRARFIGEALRGAIGAAVQESIHPLAALLPPGHVGVQQRALFNPDNGYGSYVVPGVASIILQATLLFAVAMFMGLKRESGDWRMGHRGFLGTWSAFTLLGSLMGWFFFGFIFWWQDYPRGGNLVGLLLAVPLFAASVSALGLLVGSLFERHERSMQILAGTSIPVFFLSGLSWPFLAMPALMVALAKLIPSTTAVLMFVQLNAMGATLAEIAPRLATLAALALLYGAAAWLRLTRPRRVRATAPAKRLCTPAPRPAQAADKLGNHSHSQPLARPPLQGTTMSTLNETHDPALRSWLASAHAEGTDFPIQNLPFAVFRRRGSTEPARGGVAIGDQIIDLAELHQAKPFSGRAAEALAAGSQSTLNALMALTPAHWSALRLALSRALREGAHEQAVVQICLVPQAQVEYLLPARIGDYTDFYTSIHHATNVGRLFRPDNPLMPNYKWVPIGYHGRASSVVVSGQNFARPCGQLKAPESSAPVLGASQRLDIELELGVFLGQANALGEAVPITEAEDHVFGLCLLNDWSARDIQAWEYQPLGPFLAKNFATSISPWVVTLEALAPFRTAPERPAGDPQPLPYLDSEHNRSAGALDVQMQVTLQTPAMRAQDPASGAVICTTSYRHAYWTLAQMVAHHSVNGCNLQPGDLLGTGTLSGPTLDQAGALLELTAGGKNPIKLPNGEQRAFLEDGDTVVFRAWCDKPGQARIGFGECRGQVLPARSL</sequence>
<feature type="domain" description="ABC-2 type transporter transmembrane" evidence="22">
    <location>
        <begin position="416"/>
        <end position="750"/>
    </location>
</feature>
<proteinExistence type="predicted"/>
<keyword evidence="10 17" id="KW-0460">Magnesium</keyword>
<evidence type="ECO:0000256" key="2">
    <source>
        <dbReference type="ARBA" id="ARBA00001946"/>
    </source>
</evidence>
<dbReference type="InterPro" id="IPR036663">
    <property type="entry name" value="Fumarylacetoacetase_C_sf"/>
</dbReference>
<feature type="transmembrane region" description="Helical" evidence="19">
    <location>
        <begin position="645"/>
        <end position="664"/>
    </location>
</feature>
<dbReference type="Gene3D" id="2.30.30.230">
    <property type="entry name" value="Fumarylacetoacetase, N-terminal domain"/>
    <property type="match status" value="1"/>
</dbReference>
<evidence type="ECO:0000259" key="22">
    <source>
        <dbReference type="Pfam" id="PF12698"/>
    </source>
</evidence>
<feature type="binding site" evidence="16">
    <location>
        <position position="1054"/>
    </location>
    <ligand>
        <name>substrate</name>
    </ligand>
</feature>
<reference evidence="23 24" key="1">
    <citation type="submission" date="2019-07" db="EMBL/GenBank/DDBJ databases">
        <title>Complete genome sequence of Comamonas sp. NLF 7-7 isolated from livestock.</title>
        <authorList>
            <person name="Kim D.H."/>
            <person name="Kim J.G."/>
        </authorList>
    </citation>
    <scope>NUCLEOTIDE SEQUENCE [LARGE SCALE GENOMIC DNA]</scope>
    <source>
        <strain evidence="23 24">NLF 7-7</strain>
    </source>
</reference>
<evidence type="ECO:0000256" key="12">
    <source>
        <dbReference type="ARBA" id="ARBA00022989"/>
    </source>
</evidence>
<name>A0A5B8RZH1_9BURK</name>
<dbReference type="SUPFAM" id="SSF56529">
    <property type="entry name" value="FAH"/>
    <property type="match status" value="1"/>
</dbReference>
<feature type="binding site" evidence="16">
    <location>
        <position position="1170"/>
    </location>
    <ligand>
        <name>substrate</name>
    </ligand>
</feature>
<dbReference type="KEGG" id="cof:FOZ74_14515"/>
<dbReference type="GO" id="GO:0004334">
    <property type="term" value="F:fumarylacetoacetase activity"/>
    <property type="evidence" value="ECO:0007669"/>
    <property type="project" value="UniProtKB-EC"/>
</dbReference>
<dbReference type="GO" id="GO:1902000">
    <property type="term" value="P:homogentisate catabolic process"/>
    <property type="evidence" value="ECO:0007669"/>
    <property type="project" value="TreeGrafter"/>
</dbReference>
<dbReference type="EC" id="3.7.1.2" evidence="5"/>
<evidence type="ECO:0000256" key="6">
    <source>
        <dbReference type="ARBA" id="ARBA00022692"/>
    </source>
</evidence>
<dbReference type="InterPro" id="IPR005959">
    <property type="entry name" value="Fumarylacetoacetase"/>
</dbReference>
<feature type="binding site" evidence="17">
    <location>
        <position position="1067"/>
    </location>
    <ligand>
        <name>Mg(2+)</name>
        <dbReference type="ChEBI" id="CHEBI:18420"/>
    </ligand>
</feature>
<feature type="binding site" evidence="16">
    <location>
        <position position="1050"/>
    </location>
    <ligand>
        <name>substrate</name>
    </ligand>
</feature>
<feature type="domain" description="Fumarylacetoacetase-like C-terminal" evidence="20">
    <location>
        <begin position="937"/>
        <end position="1233"/>
    </location>
</feature>
<feature type="domain" description="Fumarylacetoacetase N-terminal" evidence="21">
    <location>
        <begin position="828"/>
        <end position="929"/>
    </location>
</feature>
<dbReference type="Gene3D" id="3.40.1710.10">
    <property type="entry name" value="abc type-2 transporter like domain"/>
    <property type="match status" value="2"/>
</dbReference>
<accession>A0A5B8RZH1</accession>
<keyword evidence="14" id="KW-0585">Phenylalanine catabolism</keyword>
<protein>
    <recommendedName>
        <fullName evidence="5">fumarylacetoacetase</fullName>
        <ecNumber evidence="5">3.7.1.2</ecNumber>
    </recommendedName>
</protein>
<comment type="cofactor">
    <cofactor evidence="1 17">
        <name>Ca(2+)</name>
        <dbReference type="ChEBI" id="CHEBI:29108"/>
    </cofactor>
</comment>
<feature type="transmembrane region" description="Helical" evidence="19">
    <location>
        <begin position="354"/>
        <end position="376"/>
    </location>
</feature>
<evidence type="ECO:0000256" key="1">
    <source>
        <dbReference type="ARBA" id="ARBA00001913"/>
    </source>
</evidence>
<dbReference type="GO" id="GO:0016020">
    <property type="term" value="C:membrane"/>
    <property type="evidence" value="ECO:0007669"/>
    <property type="project" value="UniProtKB-SubCell"/>
</dbReference>
<dbReference type="FunFam" id="3.90.850.10:FF:000009">
    <property type="entry name" value="Fumarylacetoacetase"/>
    <property type="match status" value="1"/>
</dbReference>
<feature type="transmembrane region" description="Helical" evidence="19">
    <location>
        <begin position="676"/>
        <end position="694"/>
    </location>
</feature>
<feature type="transmembrane region" description="Helical" evidence="19">
    <location>
        <begin position="612"/>
        <end position="633"/>
    </location>
</feature>
<feature type="transmembrane region" description="Helical" evidence="19">
    <location>
        <begin position="409"/>
        <end position="428"/>
    </location>
</feature>
<evidence type="ECO:0000256" key="13">
    <source>
        <dbReference type="ARBA" id="ARBA00023136"/>
    </source>
</evidence>
<evidence type="ECO:0000256" key="19">
    <source>
        <dbReference type="SAM" id="Phobius"/>
    </source>
</evidence>
<feature type="binding site" evidence="17">
    <location>
        <position position="1043"/>
    </location>
    <ligand>
        <name>Ca(2+)</name>
        <dbReference type="ChEBI" id="CHEBI:29108"/>
    </ligand>
</feature>
<dbReference type="Proteomes" id="UP000321199">
    <property type="component" value="Chromosome"/>
</dbReference>
<dbReference type="Pfam" id="PF09298">
    <property type="entry name" value="FAA_hydrolase_N"/>
    <property type="match status" value="1"/>
</dbReference>
<dbReference type="NCBIfam" id="TIGR01266">
    <property type="entry name" value="fum_ac_acetase"/>
    <property type="match status" value="1"/>
</dbReference>
<dbReference type="GO" id="GO:0006559">
    <property type="term" value="P:L-phenylalanine catabolic process"/>
    <property type="evidence" value="ECO:0007669"/>
    <property type="project" value="UniProtKB-UniPathway"/>
</dbReference>
<feature type="domain" description="ABC-2 type transporter transmembrane" evidence="22">
    <location>
        <begin position="30"/>
        <end position="372"/>
    </location>
</feature>
<feature type="transmembrane region" description="Helical" evidence="19">
    <location>
        <begin position="570"/>
        <end position="591"/>
    </location>
</feature>
<evidence type="ECO:0000256" key="9">
    <source>
        <dbReference type="ARBA" id="ARBA00022837"/>
    </source>
</evidence>
<feature type="transmembrane region" description="Helical" evidence="19">
    <location>
        <begin position="30"/>
        <end position="48"/>
    </location>
</feature>
<feature type="binding site" evidence="16">
    <location>
        <position position="939"/>
    </location>
    <ligand>
        <name>substrate</name>
    </ligand>
</feature>
<keyword evidence="8 23" id="KW-0378">Hydrolase</keyword>
<dbReference type="OrthoDB" id="3766879at2"/>
<feature type="transmembrane region" description="Helical" evidence="19">
    <location>
        <begin position="700"/>
        <end position="718"/>
    </location>
</feature>
<dbReference type="UniPathway" id="UPA00139">
    <property type="reaction ID" value="UER00341"/>
</dbReference>
<feature type="transmembrane region" description="Helical" evidence="19">
    <location>
        <begin position="227"/>
        <end position="255"/>
    </location>
</feature>
<dbReference type="InterPro" id="IPR015377">
    <property type="entry name" value="Fumarylacetoacetase_N"/>
</dbReference>
<evidence type="ECO:0000256" key="16">
    <source>
        <dbReference type="PIRSR" id="PIRSR605959-2"/>
    </source>
</evidence>
<keyword evidence="6 19" id="KW-0812">Transmembrane</keyword>
<evidence type="ECO:0000256" key="10">
    <source>
        <dbReference type="ARBA" id="ARBA00022842"/>
    </source>
</evidence>
<dbReference type="Pfam" id="PF12698">
    <property type="entry name" value="ABC2_membrane_3"/>
    <property type="match status" value="2"/>
</dbReference>
<dbReference type="SUPFAM" id="SSF63433">
    <property type="entry name" value="Fumarylacetoacetate hydrolase, FAH, N-terminal domain"/>
    <property type="match status" value="1"/>
</dbReference>
<dbReference type="GO" id="GO:0006572">
    <property type="term" value="P:L-tyrosine catabolic process"/>
    <property type="evidence" value="ECO:0007669"/>
    <property type="project" value="UniProtKB-KW"/>
</dbReference>
<feature type="transmembrane region" description="Helical" evidence="19">
    <location>
        <begin position="184"/>
        <end position="207"/>
    </location>
</feature>
<gene>
    <name evidence="23" type="primary">fahA</name>
    <name evidence="23" type="ORF">FOZ74_14515</name>
</gene>